<dbReference type="Ensembl" id="ENSEBUT00000005540.1">
    <property type="protein sequence ID" value="ENSEBUP00000005102.1"/>
    <property type="gene ID" value="ENSEBUG00000003509.1"/>
</dbReference>
<dbReference type="GeneTree" id="ENSGT00390000014299"/>
<dbReference type="InterPro" id="IPR008197">
    <property type="entry name" value="WAP_dom"/>
</dbReference>
<evidence type="ECO:0000256" key="8">
    <source>
        <dbReference type="ARBA" id="ARBA00072704"/>
    </source>
</evidence>
<keyword evidence="11" id="KW-1185">Reference proteome</keyword>
<accession>A0A8C4PYJ6</accession>
<evidence type="ECO:0000256" key="1">
    <source>
        <dbReference type="ARBA" id="ARBA00004613"/>
    </source>
</evidence>
<evidence type="ECO:0000256" key="7">
    <source>
        <dbReference type="ARBA" id="ARBA00056452"/>
    </source>
</evidence>
<evidence type="ECO:0000313" key="11">
    <source>
        <dbReference type="Proteomes" id="UP000694388"/>
    </source>
</evidence>
<keyword evidence="2" id="KW-0964">Secreted</keyword>
<dbReference type="Pfam" id="PF00095">
    <property type="entry name" value="WAP"/>
    <property type="match status" value="1"/>
</dbReference>
<keyword evidence="3" id="KW-0646">Protease inhibitor</keyword>
<organism evidence="10 11">
    <name type="scientific">Eptatretus burgeri</name>
    <name type="common">Inshore hagfish</name>
    <dbReference type="NCBI Taxonomy" id="7764"/>
    <lineage>
        <taxon>Eukaryota</taxon>
        <taxon>Metazoa</taxon>
        <taxon>Chordata</taxon>
        <taxon>Craniata</taxon>
        <taxon>Vertebrata</taxon>
        <taxon>Cyclostomata</taxon>
        <taxon>Myxini</taxon>
        <taxon>Myxiniformes</taxon>
        <taxon>Myxinidae</taxon>
        <taxon>Eptatretinae</taxon>
        <taxon>Eptatretus</taxon>
    </lineage>
</organism>
<dbReference type="Proteomes" id="UP000694388">
    <property type="component" value="Unplaced"/>
</dbReference>
<comment type="function">
    <text evidence="7">Has growth inhibitory activity.</text>
</comment>
<dbReference type="GO" id="GO:0001558">
    <property type="term" value="P:regulation of cell growth"/>
    <property type="evidence" value="ECO:0007669"/>
    <property type="project" value="TreeGrafter"/>
</dbReference>
<dbReference type="PANTHER" id="PTHR14308:SF0">
    <property type="entry name" value="WAP FOUR-DISULFIDE CORE DOMAIN PROTEIN 1"/>
    <property type="match status" value="1"/>
</dbReference>
<dbReference type="SUPFAM" id="SSF57256">
    <property type="entry name" value="Elafin-like"/>
    <property type="match status" value="1"/>
</dbReference>
<dbReference type="InterPro" id="IPR036645">
    <property type="entry name" value="Elafin-like_sf"/>
</dbReference>
<dbReference type="InterPro" id="IPR042357">
    <property type="entry name" value="WFDC1"/>
</dbReference>
<reference evidence="10" key="2">
    <citation type="submission" date="2025-09" db="UniProtKB">
        <authorList>
            <consortium name="Ensembl"/>
        </authorList>
    </citation>
    <scope>IDENTIFICATION</scope>
</reference>
<proteinExistence type="predicted"/>
<comment type="subcellular location">
    <subcellularLocation>
        <location evidence="1">Secreted</location>
    </subcellularLocation>
</comment>
<reference evidence="10" key="1">
    <citation type="submission" date="2025-08" db="UniProtKB">
        <authorList>
            <consortium name="Ensembl"/>
        </authorList>
    </citation>
    <scope>IDENTIFICATION</scope>
</reference>
<dbReference type="GO" id="GO:0005615">
    <property type="term" value="C:extracellular space"/>
    <property type="evidence" value="ECO:0007669"/>
    <property type="project" value="TreeGrafter"/>
</dbReference>
<evidence type="ECO:0000256" key="2">
    <source>
        <dbReference type="ARBA" id="ARBA00022525"/>
    </source>
</evidence>
<feature type="domain" description="WAP" evidence="9">
    <location>
        <begin position="39"/>
        <end position="87"/>
    </location>
</feature>
<dbReference type="SMART" id="SM00217">
    <property type="entry name" value="WAP"/>
    <property type="match status" value="1"/>
</dbReference>
<dbReference type="OMA" id="VETCTTH"/>
<keyword evidence="5" id="KW-0722">Serine protease inhibitor</keyword>
<evidence type="ECO:0000256" key="5">
    <source>
        <dbReference type="ARBA" id="ARBA00022900"/>
    </source>
</evidence>
<evidence type="ECO:0000313" key="10">
    <source>
        <dbReference type="Ensembl" id="ENSEBUP00000005102.1"/>
    </source>
</evidence>
<evidence type="ECO:0000256" key="6">
    <source>
        <dbReference type="ARBA" id="ARBA00023157"/>
    </source>
</evidence>
<keyword evidence="4" id="KW-0732">Signal</keyword>
<dbReference type="PANTHER" id="PTHR14308">
    <property type="entry name" value="WAP FOUR-DISULFIDE CORE DOMAIN PROTEIN 1"/>
    <property type="match status" value="1"/>
</dbReference>
<dbReference type="AlphaFoldDB" id="A0A8C4PYJ6"/>
<evidence type="ECO:0000256" key="3">
    <source>
        <dbReference type="ARBA" id="ARBA00022690"/>
    </source>
</evidence>
<evidence type="ECO:0000256" key="4">
    <source>
        <dbReference type="ARBA" id="ARBA00022729"/>
    </source>
</evidence>
<sequence length="197" mass="22098">MGCTLPCWRTKVRALRSLVLRASLERMNNQNTAATSAYFQHHDRCPPPSSGFLEDACEVETCTTHKECPGRYRCCYNGCVYTCLEPVSPPAVVDWLIQPKPRWLGRYGWLLDGPEEVLQAETCTTTEDGETPLACPTGYECFITGAGDVSHGIPNHGRCVHHRHLTYLFLEPGGTQQRYGTSKWYSIRKRLGTTGLD</sequence>
<dbReference type="GO" id="GO:0004867">
    <property type="term" value="F:serine-type endopeptidase inhibitor activity"/>
    <property type="evidence" value="ECO:0007669"/>
    <property type="project" value="UniProtKB-KW"/>
</dbReference>
<dbReference type="PROSITE" id="PS51390">
    <property type="entry name" value="WAP"/>
    <property type="match status" value="1"/>
</dbReference>
<dbReference type="FunFam" id="4.10.75.10:FF:000003">
    <property type="entry name" value="WAP four-disulfide core domain protein 1"/>
    <property type="match status" value="1"/>
</dbReference>
<dbReference type="Gene3D" id="4.10.75.10">
    <property type="entry name" value="Elafin-like"/>
    <property type="match status" value="1"/>
</dbReference>
<name>A0A8C4PYJ6_EPTBU</name>
<evidence type="ECO:0000259" key="9">
    <source>
        <dbReference type="PROSITE" id="PS51390"/>
    </source>
</evidence>
<protein>
    <recommendedName>
        <fullName evidence="8">WAP four-disulfide core domain protein 1</fullName>
    </recommendedName>
</protein>
<keyword evidence="6" id="KW-1015">Disulfide bond</keyword>